<protein>
    <recommendedName>
        <fullName evidence="1">DUF1638 domain-containing protein</fullName>
    </recommendedName>
</protein>
<name>A0ABM7PDI3_9BACT</name>
<dbReference type="RefSeq" id="WP_236891490.1">
    <property type="nucleotide sequence ID" value="NZ_AP024488.1"/>
</dbReference>
<evidence type="ECO:0000313" key="3">
    <source>
        <dbReference type="Proteomes" id="UP001320148"/>
    </source>
</evidence>
<feature type="domain" description="DUF1638" evidence="1">
    <location>
        <begin position="31"/>
        <end position="206"/>
    </location>
</feature>
<evidence type="ECO:0000313" key="2">
    <source>
        <dbReference type="EMBL" id="BCS95219.1"/>
    </source>
</evidence>
<evidence type="ECO:0000259" key="1">
    <source>
        <dbReference type="Pfam" id="PF07796"/>
    </source>
</evidence>
<sequence length="244" mass="27569">MHYAIIACEVMRPELEFLSNAVAYSPEIHYLRQGLHDTPKRLKQEVQGMIEAVETESPHLTHLVLAYGLCGQGMTGITARRCELIIPRVHDCIPLLIGSRAIHKREHEKACGTYWFSPGWLTHSVIPYLDNRSVRLTNYIEKYGKDQADTLMGMEDAVLTNYTRACLISWPGFDATWLPMAHEAAERSNLHLETLPGNPSYIQELLQGPWNPRRFARIVPGHEITQSLDEEVVICGEPLAVCPA</sequence>
<gene>
    <name evidence="2" type="ORF">DSLASN_08510</name>
</gene>
<accession>A0ABM7PDI3</accession>
<organism evidence="2 3">
    <name type="scientific">Desulfoluna limicola</name>
    <dbReference type="NCBI Taxonomy" id="2810562"/>
    <lineage>
        <taxon>Bacteria</taxon>
        <taxon>Pseudomonadati</taxon>
        <taxon>Thermodesulfobacteriota</taxon>
        <taxon>Desulfobacteria</taxon>
        <taxon>Desulfobacterales</taxon>
        <taxon>Desulfolunaceae</taxon>
        <taxon>Desulfoluna</taxon>
    </lineage>
</organism>
<proteinExistence type="predicted"/>
<reference evidence="2 3" key="1">
    <citation type="submission" date="2021-02" db="EMBL/GenBank/DDBJ databases">
        <title>Complete genome of Desulfoluna sp. strain ASN36.</title>
        <authorList>
            <person name="Takahashi A."/>
            <person name="Kojima H."/>
            <person name="Fukui M."/>
        </authorList>
    </citation>
    <scope>NUCLEOTIDE SEQUENCE [LARGE SCALE GENOMIC DNA]</scope>
    <source>
        <strain evidence="2 3">ASN36</strain>
    </source>
</reference>
<dbReference type="InterPro" id="IPR012437">
    <property type="entry name" value="DUF1638"/>
</dbReference>
<dbReference type="EMBL" id="AP024488">
    <property type="protein sequence ID" value="BCS95219.1"/>
    <property type="molecule type" value="Genomic_DNA"/>
</dbReference>
<keyword evidence="3" id="KW-1185">Reference proteome</keyword>
<dbReference type="Proteomes" id="UP001320148">
    <property type="component" value="Chromosome"/>
</dbReference>
<dbReference type="Pfam" id="PF07796">
    <property type="entry name" value="DUF1638"/>
    <property type="match status" value="1"/>
</dbReference>